<protein>
    <submittedName>
        <fullName evidence="1">Uncharacterized protein</fullName>
    </submittedName>
</protein>
<proteinExistence type="predicted"/>
<dbReference type="Proteomes" id="UP000034588">
    <property type="component" value="Unassembled WGS sequence"/>
</dbReference>
<dbReference type="AlphaFoldDB" id="A0A0G1VUM0"/>
<accession>A0A0G1VUM0</accession>
<organism evidence="1 2">
    <name type="scientific">Candidatus Gottesmanbacteria bacterium GW2011_GWB1_49_7</name>
    <dbReference type="NCBI Taxonomy" id="1618448"/>
    <lineage>
        <taxon>Bacteria</taxon>
        <taxon>Candidatus Gottesmaniibacteriota</taxon>
    </lineage>
</organism>
<dbReference type="SUPFAM" id="SSF49899">
    <property type="entry name" value="Concanavalin A-like lectins/glucanases"/>
    <property type="match status" value="1"/>
</dbReference>
<dbReference type="InterPro" id="IPR013320">
    <property type="entry name" value="ConA-like_dom_sf"/>
</dbReference>
<gene>
    <name evidence="1" type="ORF">UY48_C0046G0007</name>
</gene>
<feature type="non-terminal residue" evidence="1">
    <location>
        <position position="1"/>
    </location>
</feature>
<comment type="caution">
    <text evidence="1">The sequence shown here is derived from an EMBL/GenBank/DDBJ whole genome shotgun (WGS) entry which is preliminary data.</text>
</comment>
<dbReference type="EMBL" id="LCQD01000046">
    <property type="protein sequence ID" value="KKW10183.1"/>
    <property type="molecule type" value="Genomic_DNA"/>
</dbReference>
<sequence>NNLAFLAGECEVGIDKDKKLYFRAWDTAAPTLNVFVVGKNVKLLQAENITDNIVTRLIVKGGFVSGAGAYEYARNADGTDGLPDSQTTYGIITKRVTAPQFGTEADVQRWSIYKLDPICVPEFAPTVEVSNLTRLINPRGNARVVDADGTEFTEPIISVKYTLSGGSLQGSLQLGAKPETLENNLVGMIREARAKTELNNITTREGIFADGFTLNFSDKLKLYAKQERLLAGVMWDEIKSYNGIETVKGNGSFVLAYYDIPGPDFYVSALRKKDMTVLWTYTFTGGYSGIEYDNTHVYVSRSTGIYKLDILTGTLVDSETYAGYVVGSISLDDDNIYMALRTGTSAMEIKKILKSDLSTAWTVSADAANDFCPYKGITNDADNVYYAINNSVSNQSYIRSIYKTDGSTSWDTTAGGYWSDDIENIWLIEEQNGIHLFVLQADGTIREYNAGGDMWYAGALKNYGATSTYSKIARTTYNNAGSISSIGDIIDYHIDGEFIYLLPVESGAVYKLEMYRKSNKELYNSVSFLSSAYTITIPYALTENMTVLDLRLNDTVHKGLYVDYVDFKKYDLQTLYYSNRASGSYLPGYRRGRDGVYADYDVMLVADYDPNTETKYYISRDNGAAWAEATFTAETPLTTALTAYSPGDDPAAPYTAIDGTWKIRDDTGNAFRTEGTGEHILMFNRFYYNYYEIQAEVKNSTVTDKPNPGFIIGYADSDNYDFVYLAYTSNLVVYARKRNGVFELDVSTAAVALTEDTYYTLKVICKENTAYIYVEGTLYVTVNDLLGGGSAGLIAQDQTNATDYCYFKDITFTVYEKMWADLTGQAAGDTGKNIKIKIEAKPGANIRAVGVAF</sequence>
<name>A0A0G1VUM0_9BACT</name>
<dbReference type="SUPFAM" id="SSF50998">
    <property type="entry name" value="Quinoprotein alcohol dehydrogenase-like"/>
    <property type="match status" value="1"/>
</dbReference>
<dbReference type="InterPro" id="IPR011047">
    <property type="entry name" value="Quinoprotein_ADH-like_sf"/>
</dbReference>
<dbReference type="Gene3D" id="2.60.120.560">
    <property type="entry name" value="Exo-inulinase, domain 1"/>
    <property type="match status" value="1"/>
</dbReference>
<reference evidence="1 2" key="1">
    <citation type="journal article" date="2015" name="Nature">
        <title>rRNA introns, odd ribosomes, and small enigmatic genomes across a large radiation of phyla.</title>
        <authorList>
            <person name="Brown C.T."/>
            <person name="Hug L.A."/>
            <person name="Thomas B.C."/>
            <person name="Sharon I."/>
            <person name="Castelle C.J."/>
            <person name="Singh A."/>
            <person name="Wilkins M.J."/>
            <person name="Williams K.H."/>
            <person name="Banfield J.F."/>
        </authorList>
    </citation>
    <scope>NUCLEOTIDE SEQUENCE [LARGE SCALE GENOMIC DNA]</scope>
</reference>
<evidence type="ECO:0000313" key="2">
    <source>
        <dbReference type="Proteomes" id="UP000034588"/>
    </source>
</evidence>
<evidence type="ECO:0000313" key="1">
    <source>
        <dbReference type="EMBL" id="KKW10183.1"/>
    </source>
</evidence>